<dbReference type="Proteomes" id="UP000199626">
    <property type="component" value="Unassembled WGS sequence"/>
</dbReference>
<dbReference type="OrthoDB" id="5975812at2"/>
<feature type="signal peptide" evidence="2">
    <location>
        <begin position="1"/>
        <end position="22"/>
    </location>
</feature>
<evidence type="ECO:0008006" key="5">
    <source>
        <dbReference type="Google" id="ProtNLM"/>
    </source>
</evidence>
<evidence type="ECO:0000313" key="3">
    <source>
        <dbReference type="EMBL" id="SDB01776.1"/>
    </source>
</evidence>
<reference evidence="4" key="1">
    <citation type="submission" date="2016-10" db="EMBL/GenBank/DDBJ databases">
        <authorList>
            <person name="Varghese N."/>
            <person name="Submissions S."/>
        </authorList>
    </citation>
    <scope>NUCLEOTIDE SEQUENCE [LARGE SCALE GENOMIC DNA]</scope>
    <source>
        <strain evidence="4">CGMCC 1.10824</strain>
    </source>
</reference>
<organism evidence="3 4">
    <name type="scientific">Pseudidiomarina indica</name>
    <dbReference type="NCBI Taxonomy" id="1159017"/>
    <lineage>
        <taxon>Bacteria</taxon>
        <taxon>Pseudomonadati</taxon>
        <taxon>Pseudomonadota</taxon>
        <taxon>Gammaproteobacteria</taxon>
        <taxon>Alteromonadales</taxon>
        <taxon>Idiomarinaceae</taxon>
        <taxon>Pseudidiomarina</taxon>
    </lineage>
</organism>
<accession>A0A1G6A0M8</accession>
<protein>
    <recommendedName>
        <fullName evidence="5">Soluble cytochrome b562</fullName>
    </recommendedName>
</protein>
<keyword evidence="1" id="KW-0175">Coiled coil</keyword>
<dbReference type="InterPro" id="IPR046634">
    <property type="entry name" value="DUF6746"/>
</dbReference>
<dbReference type="EMBL" id="FMXN01000001">
    <property type="protein sequence ID" value="SDB01776.1"/>
    <property type="molecule type" value="Genomic_DNA"/>
</dbReference>
<dbReference type="Pfam" id="PF20531">
    <property type="entry name" value="DUF6746"/>
    <property type="match status" value="1"/>
</dbReference>
<proteinExistence type="predicted"/>
<evidence type="ECO:0000313" key="4">
    <source>
        <dbReference type="Proteomes" id="UP000199626"/>
    </source>
</evidence>
<feature type="chain" id="PRO_5011712174" description="Soluble cytochrome b562" evidence="2">
    <location>
        <begin position="23"/>
        <end position="129"/>
    </location>
</feature>
<dbReference type="Gene3D" id="1.20.58.90">
    <property type="match status" value="1"/>
</dbReference>
<keyword evidence="4" id="KW-1185">Reference proteome</keyword>
<dbReference type="STRING" id="1159017.SAMN02927930_00028"/>
<dbReference type="AlphaFoldDB" id="A0A1G6A0M8"/>
<keyword evidence="2" id="KW-0732">Signal</keyword>
<name>A0A1G6A0M8_9GAMM</name>
<feature type="coiled-coil region" evidence="1">
    <location>
        <begin position="37"/>
        <end position="101"/>
    </location>
</feature>
<evidence type="ECO:0000256" key="1">
    <source>
        <dbReference type="SAM" id="Coils"/>
    </source>
</evidence>
<sequence length="129" mass="14359">MKPTFLSAAVALTMAVSMPSFAAGHDDRHDHFEGKAAANLAEALANLQEYNQKLAEILNGELTPQKMAEIHQLTYTLENALERIEEEIDDMQDDLEDVHKGSERMDFDKVKAKGAKYIEASNQLVKGLK</sequence>
<dbReference type="RefSeq" id="WP_092590509.1">
    <property type="nucleotide sequence ID" value="NZ_FMXN01000001.1"/>
</dbReference>
<gene>
    <name evidence="3" type="ORF">SAMN02927930_00028</name>
</gene>
<evidence type="ECO:0000256" key="2">
    <source>
        <dbReference type="SAM" id="SignalP"/>
    </source>
</evidence>